<dbReference type="PANTHER" id="PTHR46910">
    <property type="entry name" value="TRANSCRIPTION FACTOR PDR1"/>
    <property type="match status" value="1"/>
</dbReference>
<protein>
    <recommendedName>
        <fullName evidence="3">Xylanolytic transcriptional activator regulatory domain-containing protein</fullName>
    </recommendedName>
</protein>
<feature type="compositionally biased region" description="Low complexity" evidence="2">
    <location>
        <begin position="665"/>
        <end position="689"/>
    </location>
</feature>
<dbReference type="GO" id="GO:0006351">
    <property type="term" value="P:DNA-templated transcription"/>
    <property type="evidence" value="ECO:0007669"/>
    <property type="project" value="InterPro"/>
</dbReference>
<feature type="compositionally biased region" description="Gly residues" evidence="2">
    <location>
        <begin position="132"/>
        <end position="150"/>
    </location>
</feature>
<feature type="compositionally biased region" description="Gly residues" evidence="2">
    <location>
        <begin position="279"/>
        <end position="292"/>
    </location>
</feature>
<name>A0AAN9YVP6_9PEZI</name>
<feature type="region of interest" description="Disordered" evidence="2">
    <location>
        <begin position="80"/>
        <end position="100"/>
    </location>
</feature>
<gene>
    <name evidence="4" type="ORF">SLS62_002504</name>
</gene>
<dbReference type="GO" id="GO:0008270">
    <property type="term" value="F:zinc ion binding"/>
    <property type="evidence" value="ECO:0007669"/>
    <property type="project" value="InterPro"/>
</dbReference>
<dbReference type="Proteomes" id="UP001320420">
    <property type="component" value="Unassembled WGS sequence"/>
</dbReference>
<feature type="compositionally biased region" description="Polar residues" evidence="2">
    <location>
        <begin position="86"/>
        <end position="100"/>
    </location>
</feature>
<comment type="caution">
    <text evidence="4">The sequence shown here is derived from an EMBL/GenBank/DDBJ whole genome shotgun (WGS) entry which is preliminary data.</text>
</comment>
<dbReference type="EMBL" id="JAKJXP020000012">
    <property type="protein sequence ID" value="KAK7755570.1"/>
    <property type="molecule type" value="Genomic_DNA"/>
</dbReference>
<keyword evidence="1" id="KW-0539">Nucleus</keyword>
<dbReference type="Pfam" id="PF04082">
    <property type="entry name" value="Fungal_trans"/>
    <property type="match status" value="1"/>
</dbReference>
<proteinExistence type="predicted"/>
<evidence type="ECO:0000256" key="2">
    <source>
        <dbReference type="SAM" id="MobiDB-lite"/>
    </source>
</evidence>
<dbReference type="GO" id="GO:0003700">
    <property type="term" value="F:DNA-binding transcription factor activity"/>
    <property type="evidence" value="ECO:0007669"/>
    <property type="project" value="InterPro"/>
</dbReference>
<organism evidence="4 5">
    <name type="scientific">Diatrype stigma</name>
    <dbReference type="NCBI Taxonomy" id="117547"/>
    <lineage>
        <taxon>Eukaryota</taxon>
        <taxon>Fungi</taxon>
        <taxon>Dikarya</taxon>
        <taxon>Ascomycota</taxon>
        <taxon>Pezizomycotina</taxon>
        <taxon>Sordariomycetes</taxon>
        <taxon>Xylariomycetidae</taxon>
        <taxon>Xylariales</taxon>
        <taxon>Diatrypaceae</taxon>
        <taxon>Diatrype</taxon>
    </lineage>
</organism>
<feature type="domain" description="Xylanolytic transcriptional activator regulatory" evidence="3">
    <location>
        <begin position="353"/>
        <end position="433"/>
    </location>
</feature>
<dbReference type="AlphaFoldDB" id="A0AAN9YVP6"/>
<feature type="region of interest" description="Disordered" evidence="2">
    <location>
        <begin position="130"/>
        <end position="160"/>
    </location>
</feature>
<dbReference type="CDD" id="cd12148">
    <property type="entry name" value="fungal_TF_MHR"/>
    <property type="match status" value="1"/>
</dbReference>
<dbReference type="PANTHER" id="PTHR46910:SF39">
    <property type="entry name" value="ZN(II)2CYS6 TRANSCRIPTION FACTOR (EUROFUNG)"/>
    <property type="match status" value="1"/>
</dbReference>
<feature type="region of interest" description="Disordered" evidence="2">
    <location>
        <begin position="278"/>
        <end position="308"/>
    </location>
</feature>
<dbReference type="InterPro" id="IPR050987">
    <property type="entry name" value="AtrR-like"/>
</dbReference>
<evidence type="ECO:0000313" key="4">
    <source>
        <dbReference type="EMBL" id="KAK7755570.1"/>
    </source>
</evidence>
<dbReference type="SMART" id="SM00906">
    <property type="entry name" value="Fungal_trans"/>
    <property type="match status" value="1"/>
</dbReference>
<dbReference type="InterPro" id="IPR007219">
    <property type="entry name" value="XnlR_reg_dom"/>
</dbReference>
<evidence type="ECO:0000259" key="3">
    <source>
        <dbReference type="SMART" id="SM00906"/>
    </source>
</evidence>
<evidence type="ECO:0000256" key="1">
    <source>
        <dbReference type="ARBA" id="ARBA00023242"/>
    </source>
</evidence>
<evidence type="ECO:0000313" key="5">
    <source>
        <dbReference type="Proteomes" id="UP001320420"/>
    </source>
</evidence>
<dbReference type="GO" id="GO:0003677">
    <property type="term" value="F:DNA binding"/>
    <property type="evidence" value="ECO:0007669"/>
    <property type="project" value="InterPro"/>
</dbReference>
<feature type="compositionally biased region" description="Pro residues" evidence="2">
    <location>
        <begin position="294"/>
        <end position="308"/>
    </location>
</feature>
<reference evidence="4 5" key="1">
    <citation type="submission" date="2024-02" db="EMBL/GenBank/DDBJ databases">
        <title>De novo assembly and annotation of 12 fungi associated with fruit tree decline syndrome in Ontario, Canada.</title>
        <authorList>
            <person name="Sulman M."/>
            <person name="Ellouze W."/>
            <person name="Ilyukhin E."/>
        </authorList>
    </citation>
    <scope>NUCLEOTIDE SEQUENCE [LARGE SCALE GENOMIC DNA]</scope>
    <source>
        <strain evidence="4 5">M11/M66-122</strain>
    </source>
</reference>
<keyword evidence="5" id="KW-1185">Reference proteome</keyword>
<feature type="region of interest" description="Disordered" evidence="2">
    <location>
        <begin position="663"/>
        <end position="696"/>
    </location>
</feature>
<sequence length="733" mass="80267">MPQLPFLEAQVCKNRNRDCVYPVRDKLLTVPESYLRGLERQVHLSRHSLSAVVDDNNSSGGYEVGGGVGVGVGSATSITAARESPPQHQQPLPTAVSPQTVVGDGLQQSSLEDCSAEGFVRRLRELSLAPESGGGGVGGSGGIGSSGSSGSGNLLSHHARHSANHNAPSYTYSRLNFDVIQPDVSFKLPPRQYAFHLLSVFEEGFCDYHWFLRKRFRERLALTYASPSSQSRDRNWLCRVSVVLALAETWNRGRSFLGAAEQPTAALPPPLLGQQQFGKLGGGGGEAAGDSGGPPLPPDVPLNPQPRLPPGSEFFEQGLLLLKLTLEEPIIEDVEALNLIAFYCYSLNRRNSAYLYAAQSISLAKLLGLDKPELPRDLVPEQAGQERVVQEHRKRVWWTSYCMNRMVSTELGIPPAHEPASRDLQLPSSAHLARDEEEEFFDSKLLTAQTQLCQIKFKVVETASHHIQMSADGSPLDILGPCLTTLQEWRQHLPRGMSFTFDNGIPKEMLELPAARVVASLYLRYHQNPETQAGGSPLGSLEHMAPSGNSSDLVAMKLQCIGAARNNCRILVDLWRCGKIAKYGYWESLHLFSGLSILLLSRVVFSDATNGLYATPGFSCPNDAELYTMARSLLEDMARLGNPASKDHEALLTDVEQVVEMVTSRQQQREPPQPQGIVPPGVGQQQQQAGVGGGGHWLETIGTDDGVPLDHFWQDVEWETMLSNYTRATPNQQ</sequence>
<accession>A0AAN9YVP6</accession>